<keyword evidence="2" id="KW-1185">Reference proteome</keyword>
<dbReference type="EMBL" id="KN753697">
    <property type="protein sequence ID" value="KIH49377.1"/>
    <property type="molecule type" value="Genomic_DNA"/>
</dbReference>
<feature type="non-terminal residue" evidence="1">
    <location>
        <position position="93"/>
    </location>
</feature>
<accession>A0A0C2CHX7</accession>
<name>A0A0C2CHX7_9BILA</name>
<evidence type="ECO:0000313" key="1">
    <source>
        <dbReference type="EMBL" id="KIH49377.1"/>
    </source>
</evidence>
<feature type="non-terminal residue" evidence="1">
    <location>
        <position position="1"/>
    </location>
</feature>
<sequence>KKRQEFDRSENLSTFRSRRGRMSDDFRSPFDIFREFFGNRDPFQHVDRSTISAIISKRCTIGVPKLEQICIDAGKDVFFDDAFAFPSDSFIFK</sequence>
<dbReference type="AlphaFoldDB" id="A0A0C2CHX7"/>
<dbReference type="OrthoDB" id="10250354at2759"/>
<organism evidence="1 2">
    <name type="scientific">Ancylostoma duodenale</name>
    <dbReference type="NCBI Taxonomy" id="51022"/>
    <lineage>
        <taxon>Eukaryota</taxon>
        <taxon>Metazoa</taxon>
        <taxon>Ecdysozoa</taxon>
        <taxon>Nematoda</taxon>
        <taxon>Chromadorea</taxon>
        <taxon>Rhabditida</taxon>
        <taxon>Rhabditina</taxon>
        <taxon>Rhabditomorpha</taxon>
        <taxon>Strongyloidea</taxon>
        <taxon>Ancylostomatidae</taxon>
        <taxon>Ancylostomatinae</taxon>
        <taxon>Ancylostoma</taxon>
    </lineage>
</organism>
<reference evidence="1 2" key="1">
    <citation type="submission" date="2013-12" db="EMBL/GenBank/DDBJ databases">
        <title>Draft genome of the parsitic nematode Ancylostoma duodenale.</title>
        <authorList>
            <person name="Mitreva M."/>
        </authorList>
    </citation>
    <scope>NUCLEOTIDE SEQUENCE [LARGE SCALE GENOMIC DNA]</scope>
    <source>
        <strain evidence="1 2">Zhejiang</strain>
    </source>
</reference>
<dbReference type="Proteomes" id="UP000054047">
    <property type="component" value="Unassembled WGS sequence"/>
</dbReference>
<gene>
    <name evidence="1" type="ORF">ANCDUO_20548</name>
</gene>
<evidence type="ECO:0000313" key="2">
    <source>
        <dbReference type="Proteomes" id="UP000054047"/>
    </source>
</evidence>
<proteinExistence type="predicted"/>
<protein>
    <submittedName>
        <fullName evidence="1">Uncharacterized protein</fullName>
    </submittedName>
</protein>